<gene>
    <name evidence="1" type="ordered locus">RER_34170</name>
</gene>
<name>C1A0J0_RHOE4</name>
<evidence type="ECO:0000313" key="1">
    <source>
        <dbReference type="EMBL" id="BAH34125.1"/>
    </source>
</evidence>
<sequence>MSIHASYLDVKETTTGVVVLVGDRAYKIKKAISTPFLDFSEPSRREDALQRELTLNQRICEGVYRGVSHVVDPVDQSSEPILVMVRMPDERRLSALAATNRDVAHALDEIAAAVSDFHRRAARSVRISEQGTSTGVGHRWVSNLAELRQLCSGLLPPCRLDHLESMSTRYLCGRRSLFDSRIAEGCIVDGHGDLLADDIFVLPDGPKILDCLDFDDQLRFVDILDDSCFLAMDLEFLGYEDLASEFLASIVTKSNDQPPISLIDHYIAYRATVRAKVDALRLQQGDSNSQAALERHLDLAENHLCNGEVRLCLVGGFPGTGKTTLSLALAAHTGATVISSDRVRRELVDAGALRGSADAYQSGLYSPDSVHTVYSEMLDRARDHLSMGESVVLDATWARSRHRREAELLCTSTASTLISLSTSTPLSVAVQRIATRTNTLSDATTATAAAIAQGHDPWPESTAIDTDTSIDVSAESAVDVWRRSVSVGKGVNSTR</sequence>
<dbReference type="SUPFAM" id="SSF56112">
    <property type="entry name" value="Protein kinase-like (PK-like)"/>
    <property type="match status" value="1"/>
</dbReference>
<dbReference type="InterPro" id="IPR011009">
    <property type="entry name" value="Kinase-like_dom_sf"/>
</dbReference>
<dbReference type="SUPFAM" id="SSF52540">
    <property type="entry name" value="P-loop containing nucleoside triphosphate hydrolases"/>
    <property type="match status" value="1"/>
</dbReference>
<accession>C1A0J0</accession>
<dbReference type="RefSeq" id="WP_020907977.1">
    <property type="nucleotide sequence ID" value="NC_012490.1"/>
</dbReference>
<dbReference type="PANTHER" id="PTHR43883:SF1">
    <property type="entry name" value="GLUCONOKINASE"/>
    <property type="match status" value="1"/>
</dbReference>
<reference evidence="1 2" key="2">
    <citation type="journal article" date="2006" name="Environ. Microbiol.">
        <title>Sequence analysis of three plasmids harboured in Rhodococcus erythropolis strain PR4.</title>
        <authorList>
            <person name="Sekine M."/>
            <person name="Tanikawa S."/>
            <person name="Omata S."/>
            <person name="Saito M."/>
            <person name="Fujisawa T."/>
            <person name="Tsukatani N."/>
            <person name="Tajima T."/>
            <person name="Sekigawa T."/>
            <person name="Kosugi H."/>
            <person name="Matsuo Y."/>
            <person name="Nishiko R."/>
            <person name="Imamura K."/>
            <person name="Ito M."/>
            <person name="Narita H."/>
            <person name="Tago S."/>
            <person name="Fujita N."/>
            <person name="Harayama S."/>
        </authorList>
    </citation>
    <scope>NUCLEOTIDE SEQUENCE [LARGE SCALE GENOMIC DNA]</scope>
    <source>
        <strain evidence="2">PR4 / NBRC 100887</strain>
    </source>
</reference>
<dbReference type="Gene3D" id="3.40.50.300">
    <property type="entry name" value="P-loop containing nucleotide triphosphate hydrolases"/>
    <property type="match status" value="1"/>
</dbReference>
<organism evidence="1 2">
    <name type="scientific">Rhodococcus erythropolis (strain PR4 / NBRC 100887)</name>
    <dbReference type="NCBI Taxonomy" id="234621"/>
    <lineage>
        <taxon>Bacteria</taxon>
        <taxon>Bacillati</taxon>
        <taxon>Actinomycetota</taxon>
        <taxon>Actinomycetes</taxon>
        <taxon>Mycobacteriales</taxon>
        <taxon>Nocardiaceae</taxon>
        <taxon>Rhodococcus</taxon>
        <taxon>Rhodococcus erythropolis group</taxon>
    </lineage>
</organism>
<dbReference type="eggNOG" id="COG0645">
    <property type="taxonomic scope" value="Bacteria"/>
</dbReference>
<dbReference type="EMBL" id="AP008957">
    <property type="protein sequence ID" value="BAH34125.1"/>
    <property type="molecule type" value="Genomic_DNA"/>
</dbReference>
<dbReference type="KEGG" id="rer:RER_34170"/>
<dbReference type="eggNOG" id="COG2187">
    <property type="taxonomic scope" value="Bacteria"/>
</dbReference>
<proteinExistence type="predicted"/>
<dbReference type="AlphaFoldDB" id="C1A0J0"/>
<evidence type="ECO:0000313" key="2">
    <source>
        <dbReference type="Proteomes" id="UP000002204"/>
    </source>
</evidence>
<evidence type="ECO:0008006" key="3">
    <source>
        <dbReference type="Google" id="ProtNLM"/>
    </source>
</evidence>
<dbReference type="Pfam" id="PF13671">
    <property type="entry name" value="AAA_33"/>
    <property type="match status" value="1"/>
</dbReference>
<dbReference type="HOGENOM" id="CLU_026771_1_1_11"/>
<dbReference type="Proteomes" id="UP000002204">
    <property type="component" value="Chromosome"/>
</dbReference>
<dbReference type="InterPro" id="IPR027417">
    <property type="entry name" value="P-loop_NTPase"/>
</dbReference>
<dbReference type="InterPro" id="IPR052732">
    <property type="entry name" value="Cell-binding_unc_protein"/>
</dbReference>
<dbReference type="PATRIC" id="fig|234621.6.peg.3926"/>
<protein>
    <recommendedName>
        <fullName evidence="3">AAA family ATPase</fullName>
    </recommendedName>
</protein>
<reference evidence="2" key="1">
    <citation type="submission" date="2005-03" db="EMBL/GenBank/DDBJ databases">
        <title>Comparison of the complete genome sequences of Rhodococcus erythropolis PR4 and Rhodococcus opacus B4.</title>
        <authorList>
            <person name="Takarada H."/>
            <person name="Sekine M."/>
            <person name="Hosoyama A."/>
            <person name="Yamada R."/>
            <person name="Fujisawa T."/>
            <person name="Omata S."/>
            <person name="Shimizu A."/>
            <person name="Tsukatani N."/>
            <person name="Tanikawa S."/>
            <person name="Fujita N."/>
            <person name="Harayama S."/>
        </authorList>
    </citation>
    <scope>NUCLEOTIDE SEQUENCE [LARGE SCALE GENOMIC DNA]</scope>
    <source>
        <strain evidence="2">PR4 / NBRC 100887</strain>
    </source>
</reference>
<dbReference type="PANTHER" id="PTHR43883">
    <property type="entry name" value="SLR0207 PROTEIN"/>
    <property type="match status" value="1"/>
</dbReference>